<dbReference type="Proteomes" id="UP000298049">
    <property type="component" value="Chromosome"/>
</dbReference>
<keyword evidence="6 11" id="KW-0812">Transmembrane</keyword>
<evidence type="ECO:0000256" key="5">
    <source>
        <dbReference type="ARBA" id="ARBA00022475"/>
    </source>
</evidence>
<dbReference type="GO" id="GO:0015450">
    <property type="term" value="F:protein-transporting ATPase activity"/>
    <property type="evidence" value="ECO:0007669"/>
    <property type="project" value="UniProtKB-UniRule"/>
</dbReference>
<evidence type="ECO:0000256" key="4">
    <source>
        <dbReference type="ARBA" id="ARBA00022448"/>
    </source>
</evidence>
<organism evidence="13 14">
    <name type="scientific">Hydrocarboniclastica marina</name>
    <dbReference type="NCBI Taxonomy" id="2259620"/>
    <lineage>
        <taxon>Bacteria</taxon>
        <taxon>Pseudomonadati</taxon>
        <taxon>Pseudomonadota</taxon>
        <taxon>Gammaproteobacteria</taxon>
        <taxon>Alteromonadales</taxon>
        <taxon>Alteromonadaceae</taxon>
        <taxon>Hydrocarboniclastica</taxon>
    </lineage>
</organism>
<comment type="subcellular location">
    <subcellularLocation>
        <location evidence="1 11">Cell membrane</location>
        <topology evidence="1 11">Multi-pass membrane protein</topology>
    </subcellularLocation>
</comment>
<evidence type="ECO:0000256" key="2">
    <source>
        <dbReference type="ARBA" id="ARBA00008445"/>
    </source>
</evidence>
<dbReference type="OrthoDB" id="9813947at2"/>
<feature type="transmembrane region" description="Helical" evidence="11">
    <location>
        <begin position="58"/>
        <end position="77"/>
    </location>
</feature>
<dbReference type="GO" id="GO:0043952">
    <property type="term" value="P:protein transport by the Sec complex"/>
    <property type="evidence" value="ECO:0007669"/>
    <property type="project" value="TreeGrafter"/>
</dbReference>
<keyword evidence="10 11" id="KW-0472">Membrane</keyword>
<dbReference type="GO" id="GO:0065002">
    <property type="term" value="P:intracellular protein transmembrane transport"/>
    <property type="evidence" value="ECO:0007669"/>
    <property type="project" value="TreeGrafter"/>
</dbReference>
<feature type="transmembrane region" description="Helical" evidence="11">
    <location>
        <begin position="6"/>
        <end position="25"/>
    </location>
</feature>
<reference evidence="13 14" key="1">
    <citation type="submission" date="2018-07" db="EMBL/GenBank/DDBJ databases">
        <title>Marsedoiliclastica nanhaica gen. nov. sp. nov., a novel marine hydrocarbonoclastic bacterium isolated from an in-situ enriched hydrocarbon-degrading consortium in deep-sea sediment.</title>
        <authorList>
            <person name="Dong C."/>
            <person name="Ma T."/>
            <person name="Liu R."/>
            <person name="Shao Z."/>
        </authorList>
    </citation>
    <scope>NUCLEOTIDE SEQUENCE [LARGE SCALE GENOMIC DNA]</scope>
    <source>
        <strain evidence="14">soil36-7</strain>
    </source>
</reference>
<evidence type="ECO:0000256" key="9">
    <source>
        <dbReference type="ARBA" id="ARBA00023010"/>
    </source>
</evidence>
<evidence type="ECO:0000256" key="1">
    <source>
        <dbReference type="ARBA" id="ARBA00004651"/>
    </source>
</evidence>
<protein>
    <recommendedName>
        <fullName evidence="3 11">Protein-export membrane protein SecG</fullName>
    </recommendedName>
</protein>
<dbReference type="PANTHER" id="PTHR34182:SF1">
    <property type="entry name" value="PROTEIN-EXPORT MEMBRANE PROTEIN SECG"/>
    <property type="match status" value="1"/>
</dbReference>
<dbReference type="KEGG" id="hmi:soil367_16470"/>
<dbReference type="EMBL" id="CP031093">
    <property type="protein sequence ID" value="QCF27393.1"/>
    <property type="molecule type" value="Genomic_DNA"/>
</dbReference>
<dbReference type="AlphaFoldDB" id="A0A4P7XKP2"/>
<keyword evidence="7 11" id="KW-0653">Protein transport</keyword>
<feature type="compositionally biased region" description="Polar residues" evidence="12">
    <location>
        <begin position="90"/>
        <end position="100"/>
    </location>
</feature>
<evidence type="ECO:0000256" key="8">
    <source>
        <dbReference type="ARBA" id="ARBA00022989"/>
    </source>
</evidence>
<dbReference type="GO" id="GO:0009306">
    <property type="term" value="P:protein secretion"/>
    <property type="evidence" value="ECO:0007669"/>
    <property type="project" value="UniProtKB-UniRule"/>
</dbReference>
<evidence type="ECO:0000256" key="7">
    <source>
        <dbReference type="ARBA" id="ARBA00022927"/>
    </source>
</evidence>
<proteinExistence type="inferred from homology"/>
<keyword evidence="5 11" id="KW-1003">Cell membrane</keyword>
<evidence type="ECO:0000256" key="11">
    <source>
        <dbReference type="RuleBase" id="RU365087"/>
    </source>
</evidence>
<keyword evidence="9 11" id="KW-0811">Translocation</keyword>
<evidence type="ECO:0000313" key="13">
    <source>
        <dbReference type="EMBL" id="QCF27393.1"/>
    </source>
</evidence>
<comment type="similarity">
    <text evidence="2 11">Belongs to the SecG family.</text>
</comment>
<dbReference type="RefSeq" id="WP_136550106.1">
    <property type="nucleotide sequence ID" value="NZ_CP031093.1"/>
</dbReference>
<evidence type="ECO:0000256" key="12">
    <source>
        <dbReference type="SAM" id="MobiDB-lite"/>
    </source>
</evidence>
<feature type="compositionally biased region" description="Acidic residues" evidence="12">
    <location>
        <begin position="122"/>
        <end position="141"/>
    </location>
</feature>
<evidence type="ECO:0000313" key="14">
    <source>
        <dbReference type="Proteomes" id="UP000298049"/>
    </source>
</evidence>
<gene>
    <name evidence="13" type="ORF">soil367_16470</name>
</gene>
<comment type="function">
    <text evidence="11">Involved in protein export. Participates in an early event of protein translocation.</text>
</comment>
<keyword evidence="4 11" id="KW-0813">Transport</keyword>
<evidence type="ECO:0000256" key="3">
    <source>
        <dbReference type="ARBA" id="ARBA00017876"/>
    </source>
</evidence>
<dbReference type="PRINTS" id="PR01651">
    <property type="entry name" value="SECGEXPORT"/>
</dbReference>
<feature type="region of interest" description="Disordered" evidence="12">
    <location>
        <begin position="88"/>
        <end position="141"/>
    </location>
</feature>
<dbReference type="PANTHER" id="PTHR34182">
    <property type="entry name" value="PROTEIN-EXPORT MEMBRANE PROTEIN SECG"/>
    <property type="match status" value="1"/>
</dbReference>
<keyword evidence="8 11" id="KW-1133">Transmembrane helix</keyword>
<dbReference type="InterPro" id="IPR004692">
    <property type="entry name" value="SecG"/>
</dbReference>
<evidence type="ECO:0000256" key="6">
    <source>
        <dbReference type="ARBA" id="ARBA00022692"/>
    </source>
</evidence>
<dbReference type="Pfam" id="PF03840">
    <property type="entry name" value="SecG"/>
    <property type="match status" value="1"/>
</dbReference>
<accession>A0A4P7XKP2</accession>
<keyword evidence="14" id="KW-1185">Reference proteome</keyword>
<dbReference type="NCBIfam" id="TIGR00810">
    <property type="entry name" value="secG"/>
    <property type="match status" value="1"/>
</dbReference>
<dbReference type="GO" id="GO:0005886">
    <property type="term" value="C:plasma membrane"/>
    <property type="evidence" value="ECO:0007669"/>
    <property type="project" value="UniProtKB-SubCell"/>
</dbReference>
<sequence>MQWLETLVIASHVVVAVGLVAIILMQRGKGADMGAAFGGGASQTVFGSQGSGNFLTKMTTVLGILFFVTSFSLAVFAKQKAEVAEFQGIPTVQQAPQNNAAEERGTSGAQVQSDSESTDGAADIESENGEGAQDDALPELQ</sequence>
<name>A0A4P7XKP2_9ALTE</name>
<evidence type="ECO:0000256" key="10">
    <source>
        <dbReference type="ARBA" id="ARBA00023136"/>
    </source>
</evidence>